<accession>A0ABT9G0N4</accession>
<dbReference type="Proteomes" id="UP001235760">
    <property type="component" value="Unassembled WGS sequence"/>
</dbReference>
<name>A0ABT9G0N4_LEPDI</name>
<feature type="signal peptide" evidence="1">
    <location>
        <begin position="1"/>
        <end position="22"/>
    </location>
</feature>
<sequence length="131" mass="14507">MPARRSLALMLTLAWLATGLQAAPAELTLPSCVAGSPPIQLPVSTEQALLTPADRQHFQTAAEQRYPLYQRGGMVPAQVLLLKREGRWVYVTLWRHGHRGTCVAALFAAERFDFTPAWLAKYRPAPLDALD</sequence>
<keyword evidence="1" id="KW-0732">Signal</keyword>
<keyword evidence="3" id="KW-1185">Reference proteome</keyword>
<organism evidence="2 3">
    <name type="scientific">Leptothrix discophora</name>
    <dbReference type="NCBI Taxonomy" id="89"/>
    <lineage>
        <taxon>Bacteria</taxon>
        <taxon>Pseudomonadati</taxon>
        <taxon>Pseudomonadota</taxon>
        <taxon>Betaproteobacteria</taxon>
        <taxon>Burkholderiales</taxon>
        <taxon>Sphaerotilaceae</taxon>
        <taxon>Leptothrix</taxon>
    </lineage>
</organism>
<evidence type="ECO:0000256" key="1">
    <source>
        <dbReference type="SAM" id="SignalP"/>
    </source>
</evidence>
<feature type="chain" id="PRO_5046863941" description="Lipoprotein" evidence="1">
    <location>
        <begin position="23"/>
        <end position="131"/>
    </location>
</feature>
<dbReference type="RefSeq" id="WP_305748563.1">
    <property type="nucleotide sequence ID" value="NZ_JAUZEE010000002.1"/>
</dbReference>
<evidence type="ECO:0008006" key="4">
    <source>
        <dbReference type="Google" id="ProtNLM"/>
    </source>
</evidence>
<reference evidence="2 3" key="1">
    <citation type="submission" date="2023-08" db="EMBL/GenBank/DDBJ databases">
        <authorList>
            <person name="Roldan D.M."/>
            <person name="Menes R.J."/>
        </authorList>
    </citation>
    <scope>NUCLEOTIDE SEQUENCE [LARGE SCALE GENOMIC DNA]</scope>
    <source>
        <strain evidence="2 3">CCM 2812</strain>
    </source>
</reference>
<comment type="caution">
    <text evidence="2">The sequence shown here is derived from an EMBL/GenBank/DDBJ whole genome shotgun (WGS) entry which is preliminary data.</text>
</comment>
<gene>
    <name evidence="2" type="ORF">Q8X39_05125</name>
</gene>
<evidence type="ECO:0000313" key="3">
    <source>
        <dbReference type="Proteomes" id="UP001235760"/>
    </source>
</evidence>
<dbReference type="EMBL" id="JAUZEE010000002">
    <property type="protein sequence ID" value="MDP4300008.1"/>
    <property type="molecule type" value="Genomic_DNA"/>
</dbReference>
<evidence type="ECO:0000313" key="2">
    <source>
        <dbReference type="EMBL" id="MDP4300008.1"/>
    </source>
</evidence>
<protein>
    <recommendedName>
        <fullName evidence="4">Lipoprotein</fullName>
    </recommendedName>
</protein>
<proteinExistence type="predicted"/>